<protein>
    <submittedName>
        <fullName evidence="3">DUF4337 domain-containing protein</fullName>
    </submittedName>
</protein>
<dbReference type="Proteomes" id="UP000707352">
    <property type="component" value="Unassembled WGS sequence"/>
</dbReference>
<dbReference type="RefSeq" id="WP_167671653.1">
    <property type="nucleotide sequence ID" value="NZ_JAATJS010000001.1"/>
</dbReference>
<feature type="transmembrane region" description="Helical" evidence="2">
    <location>
        <begin position="137"/>
        <end position="156"/>
    </location>
</feature>
<dbReference type="EMBL" id="JAATJS010000001">
    <property type="protein sequence ID" value="NIX75803.1"/>
    <property type="molecule type" value="Genomic_DNA"/>
</dbReference>
<reference evidence="3 4" key="1">
    <citation type="submission" date="2020-03" db="EMBL/GenBank/DDBJ databases">
        <title>The genome sequence of Microvirga sp. c23x22.</title>
        <authorList>
            <person name="Zhang X."/>
        </authorList>
    </citation>
    <scope>NUCLEOTIDE SEQUENCE [LARGE SCALE GENOMIC DNA]</scope>
    <source>
        <strain evidence="4">c23x22</strain>
    </source>
</reference>
<feature type="coiled-coil region" evidence="1">
    <location>
        <begin position="100"/>
        <end position="134"/>
    </location>
</feature>
<keyword evidence="2" id="KW-0812">Transmembrane</keyword>
<keyword evidence="2" id="KW-1133">Transmembrane helix</keyword>
<sequence length="199" mass="22142">MSDLAEQIQELQEKSERQDRFNGTIAILVALFSAFLAFSKIKDDNVVQAIQKAQIDQADSWNQYQAKRQRQFLLQMEVPRMQAMLADGALKDSPENRALLDSWKKEIDRYSGELQDLTRQAANLRASLEVYNDQDDLFDFSDAFLTLSLVLLALAALTRVKPLLAGAVAVGMTGVAYGISGFLDFTAFKPAWLGALFGA</sequence>
<organism evidence="3 4">
    <name type="scientific">Microvirga terricola</name>
    <dbReference type="NCBI Taxonomy" id="2719797"/>
    <lineage>
        <taxon>Bacteria</taxon>
        <taxon>Pseudomonadati</taxon>
        <taxon>Pseudomonadota</taxon>
        <taxon>Alphaproteobacteria</taxon>
        <taxon>Hyphomicrobiales</taxon>
        <taxon>Methylobacteriaceae</taxon>
        <taxon>Microvirga</taxon>
    </lineage>
</organism>
<name>A0ABX0V7I0_9HYPH</name>
<evidence type="ECO:0000313" key="4">
    <source>
        <dbReference type="Proteomes" id="UP000707352"/>
    </source>
</evidence>
<evidence type="ECO:0000256" key="1">
    <source>
        <dbReference type="SAM" id="Coils"/>
    </source>
</evidence>
<dbReference type="InterPro" id="IPR025570">
    <property type="entry name" value="DUF4337"/>
</dbReference>
<evidence type="ECO:0000313" key="3">
    <source>
        <dbReference type="EMBL" id="NIX75803.1"/>
    </source>
</evidence>
<comment type="caution">
    <text evidence="3">The sequence shown here is derived from an EMBL/GenBank/DDBJ whole genome shotgun (WGS) entry which is preliminary data.</text>
</comment>
<keyword evidence="4" id="KW-1185">Reference proteome</keyword>
<feature type="transmembrane region" description="Helical" evidence="2">
    <location>
        <begin position="21"/>
        <end position="38"/>
    </location>
</feature>
<keyword evidence="2" id="KW-0472">Membrane</keyword>
<proteinExistence type="predicted"/>
<gene>
    <name evidence="3" type="ORF">HB375_04130</name>
</gene>
<dbReference type="Pfam" id="PF14235">
    <property type="entry name" value="DUF4337"/>
    <property type="match status" value="1"/>
</dbReference>
<evidence type="ECO:0000256" key="2">
    <source>
        <dbReference type="SAM" id="Phobius"/>
    </source>
</evidence>
<accession>A0ABX0V7I0</accession>
<keyword evidence="1" id="KW-0175">Coiled coil</keyword>
<feature type="transmembrane region" description="Helical" evidence="2">
    <location>
        <begin position="163"/>
        <end position="183"/>
    </location>
</feature>